<dbReference type="Proteomes" id="UP000315369">
    <property type="component" value="Unassembled WGS sequence"/>
</dbReference>
<accession>A0A540X1H4</accession>
<dbReference type="Pfam" id="PF02518">
    <property type="entry name" value="HATPase_c"/>
    <property type="match status" value="1"/>
</dbReference>
<evidence type="ECO:0000313" key="8">
    <source>
        <dbReference type="Proteomes" id="UP000315369"/>
    </source>
</evidence>
<feature type="transmembrane region" description="Helical" evidence="4">
    <location>
        <begin position="118"/>
        <end position="137"/>
    </location>
</feature>
<keyword evidence="1" id="KW-0808">Transferase</keyword>
<evidence type="ECO:0000256" key="4">
    <source>
        <dbReference type="SAM" id="Phobius"/>
    </source>
</evidence>
<organism evidence="7 8">
    <name type="scientific">Myxococcus llanfairpwllgwyngyllgogerychwyrndrobwllllantysiliogogogochensis</name>
    <dbReference type="NCBI Taxonomy" id="2590453"/>
    <lineage>
        <taxon>Bacteria</taxon>
        <taxon>Pseudomonadati</taxon>
        <taxon>Myxococcota</taxon>
        <taxon>Myxococcia</taxon>
        <taxon>Myxococcales</taxon>
        <taxon>Cystobacterineae</taxon>
        <taxon>Myxococcaceae</taxon>
        <taxon>Myxococcus</taxon>
    </lineage>
</organism>
<evidence type="ECO:0000259" key="5">
    <source>
        <dbReference type="Pfam" id="PF02518"/>
    </source>
</evidence>
<dbReference type="Gene3D" id="3.30.565.10">
    <property type="entry name" value="Histidine kinase-like ATPase, C-terminal domain"/>
    <property type="match status" value="1"/>
</dbReference>
<keyword evidence="4" id="KW-0812">Transmembrane</keyword>
<dbReference type="PANTHER" id="PTHR24421">
    <property type="entry name" value="NITRATE/NITRITE SENSOR PROTEIN NARX-RELATED"/>
    <property type="match status" value="1"/>
</dbReference>
<evidence type="ECO:0000259" key="6">
    <source>
        <dbReference type="Pfam" id="PF07730"/>
    </source>
</evidence>
<feature type="transmembrane region" description="Helical" evidence="4">
    <location>
        <begin position="143"/>
        <end position="164"/>
    </location>
</feature>
<feature type="domain" description="Signal transduction histidine kinase subgroup 3 dimerisation and phosphoacceptor" evidence="6">
    <location>
        <begin position="195"/>
        <end position="258"/>
    </location>
</feature>
<dbReference type="GO" id="GO:0046983">
    <property type="term" value="F:protein dimerization activity"/>
    <property type="evidence" value="ECO:0007669"/>
    <property type="project" value="InterPro"/>
</dbReference>
<dbReference type="RefSeq" id="WP_141643246.1">
    <property type="nucleotide sequence ID" value="NZ_VIFM01000052.1"/>
</dbReference>
<dbReference type="OrthoDB" id="6231at2"/>
<keyword evidence="4" id="KW-1133">Transmembrane helix</keyword>
<evidence type="ECO:0000313" key="7">
    <source>
        <dbReference type="EMBL" id="TQF15070.1"/>
    </source>
</evidence>
<keyword evidence="4" id="KW-0472">Membrane</keyword>
<dbReference type="CDD" id="cd16917">
    <property type="entry name" value="HATPase_UhpB-NarQ-NarX-like"/>
    <property type="match status" value="1"/>
</dbReference>
<gene>
    <name evidence="7" type="ORF">FJV41_15465</name>
</gene>
<dbReference type="SUPFAM" id="SSF55874">
    <property type="entry name" value="ATPase domain of HSP90 chaperone/DNA topoisomerase II/histidine kinase"/>
    <property type="match status" value="1"/>
</dbReference>
<comment type="caution">
    <text evidence="7">The sequence shown here is derived from an EMBL/GenBank/DDBJ whole genome shotgun (WGS) entry which is preliminary data.</text>
</comment>
<keyword evidence="2 7" id="KW-0418">Kinase</keyword>
<dbReference type="InterPro" id="IPR011712">
    <property type="entry name" value="Sig_transdc_His_kin_sub3_dim/P"/>
</dbReference>
<dbReference type="AlphaFoldDB" id="A0A540X1H4"/>
<keyword evidence="8" id="KW-1185">Reference proteome</keyword>
<dbReference type="PANTHER" id="PTHR24421:SF59">
    <property type="entry name" value="OXYGEN SENSOR HISTIDINE KINASE NREB"/>
    <property type="match status" value="1"/>
</dbReference>
<name>A0A540X1H4_9BACT</name>
<feature type="domain" description="Histidine kinase/HSP90-like ATPase" evidence="5">
    <location>
        <begin position="296"/>
        <end position="382"/>
    </location>
</feature>
<protein>
    <submittedName>
        <fullName evidence="7">Sensor histidine kinase</fullName>
    </submittedName>
</protein>
<feature type="transmembrane region" description="Helical" evidence="4">
    <location>
        <begin position="49"/>
        <end position="66"/>
    </location>
</feature>
<evidence type="ECO:0000256" key="3">
    <source>
        <dbReference type="ARBA" id="ARBA00023012"/>
    </source>
</evidence>
<dbReference type="GO" id="GO:0016020">
    <property type="term" value="C:membrane"/>
    <property type="evidence" value="ECO:0007669"/>
    <property type="project" value="InterPro"/>
</dbReference>
<dbReference type="InterPro" id="IPR003594">
    <property type="entry name" value="HATPase_dom"/>
</dbReference>
<dbReference type="InterPro" id="IPR050482">
    <property type="entry name" value="Sensor_HK_TwoCompSys"/>
</dbReference>
<dbReference type="GO" id="GO:0000155">
    <property type="term" value="F:phosphorelay sensor kinase activity"/>
    <property type="evidence" value="ECO:0007669"/>
    <property type="project" value="InterPro"/>
</dbReference>
<dbReference type="Gene3D" id="1.20.5.1930">
    <property type="match status" value="1"/>
</dbReference>
<proteinExistence type="predicted"/>
<evidence type="ECO:0000256" key="1">
    <source>
        <dbReference type="ARBA" id="ARBA00022679"/>
    </source>
</evidence>
<sequence>MSLKHAARKPASIRRLLRVAGLLTWAVVGSPHVEDVLREPSLLSTPRELAWLVAFLAFGLAYWWNARAEVEDRRGIPLMGVQAVSALVIVATSRTGVDGALLAIVAAQAPELLSQRRAMLWVLAQSVALLLVFVSIYPLSRALLQALIFIGFQGFTLGSAVVMVREAEARGELARLHAELQSTQVLLAASEREGERLRIARELHDSLGHHLTALSLNLEAAAHTAKDTPSAEHLRRAREAARMLLSEVRETVSALRDTPAPLLATLRQLAHDMPGLAVHLEVPETLALDSAEATHSLIRCVQEVLTNTLRHAHATQLWIRIVPTKEGGVRVMTRDDGRGARSPMPGAGLTGMCERFTRLGGRVDWRAEEGKGWELDAWLPAERRADA</sequence>
<keyword evidence="3" id="KW-0902">Two-component regulatory system</keyword>
<dbReference type="EMBL" id="VIFM01000052">
    <property type="protein sequence ID" value="TQF15070.1"/>
    <property type="molecule type" value="Genomic_DNA"/>
</dbReference>
<dbReference type="InterPro" id="IPR036890">
    <property type="entry name" value="HATPase_C_sf"/>
</dbReference>
<dbReference type="Pfam" id="PF07730">
    <property type="entry name" value="HisKA_3"/>
    <property type="match status" value="1"/>
</dbReference>
<evidence type="ECO:0000256" key="2">
    <source>
        <dbReference type="ARBA" id="ARBA00022777"/>
    </source>
</evidence>
<reference evidence="7 8" key="1">
    <citation type="submission" date="2019-06" db="EMBL/GenBank/DDBJ databases">
        <authorList>
            <person name="Livingstone P."/>
            <person name="Whitworth D."/>
        </authorList>
    </citation>
    <scope>NUCLEOTIDE SEQUENCE [LARGE SCALE GENOMIC DNA]</scope>
    <source>
        <strain evidence="7 8">AM401</strain>
    </source>
</reference>